<dbReference type="Gene3D" id="1.10.10.10">
    <property type="entry name" value="Winged helix-like DNA-binding domain superfamily/Winged helix DNA-binding domain"/>
    <property type="match status" value="1"/>
</dbReference>
<organism evidence="6 7">
    <name type="scientific">Leucobacter iarius</name>
    <dbReference type="NCBI Taxonomy" id="333963"/>
    <lineage>
        <taxon>Bacteria</taxon>
        <taxon>Bacillati</taxon>
        <taxon>Actinomycetota</taxon>
        <taxon>Actinomycetes</taxon>
        <taxon>Micrococcales</taxon>
        <taxon>Microbacteriaceae</taxon>
        <taxon>Leucobacter</taxon>
    </lineage>
</organism>
<dbReference type="EMBL" id="BAAAOB010000003">
    <property type="protein sequence ID" value="GAA1794230.1"/>
    <property type="molecule type" value="Genomic_DNA"/>
</dbReference>
<dbReference type="CDD" id="cd06170">
    <property type="entry name" value="LuxR_C_like"/>
    <property type="match status" value="1"/>
</dbReference>
<accession>A0ABN2LNB3</accession>
<dbReference type="PANTHER" id="PTHR44688">
    <property type="entry name" value="DNA-BINDING TRANSCRIPTIONAL ACTIVATOR DEVR_DOSR"/>
    <property type="match status" value="1"/>
</dbReference>
<dbReference type="InterPro" id="IPR036388">
    <property type="entry name" value="WH-like_DNA-bd_sf"/>
</dbReference>
<evidence type="ECO:0000256" key="3">
    <source>
        <dbReference type="ARBA" id="ARBA00023163"/>
    </source>
</evidence>
<evidence type="ECO:0000256" key="2">
    <source>
        <dbReference type="ARBA" id="ARBA00023125"/>
    </source>
</evidence>
<dbReference type="RefSeq" id="WP_344032565.1">
    <property type="nucleotide sequence ID" value="NZ_BAAAOB010000003.1"/>
</dbReference>
<dbReference type="SMART" id="SM00421">
    <property type="entry name" value="HTH_LUXR"/>
    <property type="match status" value="1"/>
</dbReference>
<feature type="region of interest" description="Disordered" evidence="4">
    <location>
        <begin position="1"/>
        <end position="20"/>
    </location>
</feature>
<evidence type="ECO:0000313" key="7">
    <source>
        <dbReference type="Proteomes" id="UP001500851"/>
    </source>
</evidence>
<keyword evidence="2" id="KW-0238">DNA-binding</keyword>
<protein>
    <recommendedName>
        <fullName evidence="5">HTH luxR-type domain-containing protein</fullName>
    </recommendedName>
</protein>
<keyword evidence="7" id="KW-1185">Reference proteome</keyword>
<dbReference type="SUPFAM" id="SSF52540">
    <property type="entry name" value="P-loop containing nucleoside triphosphate hydrolases"/>
    <property type="match status" value="1"/>
</dbReference>
<sequence length="899" mass="96334">MVSENAGGREAGSSAEPVPVPISPHSAPFWGRGALLADARAALEPDGASAILVGAAGSGKTRLAREAALGFLEDRPNTRIARFGATSATQRTPLAVFAPALRSLRGPAGDTPEEVARSLVRACTGGAKGVPLIVLIDDTPQLDPMSEAVTDLLLALPDVRVLLTCRSAPGPSALLARAWRDGELRRIEVPELTRPETAEFSTAMLPGKPFAPDTIRRLHQSTGGNPLFLAELIGALDRSGALEERHGLRIWPGSLPAGTSLHDVLRAEIARLPADERTAFETTALCSPAPLHLLEDSISPDALERLLEKEVVRIVYRADGRPVLELAHPIYGETAETMLNPLRMREQYRTLYDRAVEPLLEEDLERTTGGGTIPTGDLLTVVDWGLHGEREVPLELLVPAFRFARPLVDHGFRVRIASALLRRHGLERSLRIDALVNRLEAFRYLGDPDAVAADEVSARALIEAMPASAERTRLAADLAIAFADAAVLMVGRWEDAVAALDWADRLGAAGPSAAATTAAIRVEAQRGIALCYGGEMVAATELERRLSEATQGTPGFLPFAPTSILLHGQRGETRQARQIARQQLRFAVQAAADYPLAAGEIIGVWCLVDVFAGHSREAAFIYGVMEQAIARGAGGPRLRETVVAFGRGLLALMQGDWVRASEHLAIACSELDDFTGTGSEGLLLTSLALAQTASGDLDGARVTRAAIAGWPTGTSRLLDVPSRYHLLLARLWAPDGTERGEAEAIALRAREYGFGLMELRALHAIQLCGGPPLPPEQLARARELGSSLAAPIAPLLALHIDQLRAPGRENAGDTARRLARRGLFLPTPRHPVLTVREQHVAELVSLGYSNAQIAKRLQNSRRTVETHVARILMKLGVGSREAVADALDATRWDEEEAAG</sequence>
<keyword evidence="3" id="KW-0804">Transcription</keyword>
<evidence type="ECO:0000256" key="1">
    <source>
        <dbReference type="ARBA" id="ARBA00023015"/>
    </source>
</evidence>
<dbReference type="InterPro" id="IPR000792">
    <property type="entry name" value="Tscrpt_reg_LuxR_C"/>
</dbReference>
<evidence type="ECO:0000259" key="5">
    <source>
        <dbReference type="PROSITE" id="PS50043"/>
    </source>
</evidence>
<name>A0ABN2LNB3_9MICO</name>
<dbReference type="PRINTS" id="PR00038">
    <property type="entry name" value="HTHLUXR"/>
</dbReference>
<dbReference type="PANTHER" id="PTHR44688:SF16">
    <property type="entry name" value="DNA-BINDING TRANSCRIPTIONAL ACTIVATOR DEVR_DOSR"/>
    <property type="match status" value="1"/>
</dbReference>
<gene>
    <name evidence="6" type="ORF">GCM10009768_24180</name>
</gene>
<dbReference type="Pfam" id="PF00196">
    <property type="entry name" value="GerE"/>
    <property type="match status" value="1"/>
</dbReference>
<evidence type="ECO:0000313" key="6">
    <source>
        <dbReference type="EMBL" id="GAA1794230.1"/>
    </source>
</evidence>
<dbReference type="InterPro" id="IPR016032">
    <property type="entry name" value="Sig_transdc_resp-reg_C-effctor"/>
</dbReference>
<dbReference type="InterPro" id="IPR027417">
    <property type="entry name" value="P-loop_NTPase"/>
</dbReference>
<feature type="domain" description="HTH luxR-type" evidence="5">
    <location>
        <begin position="826"/>
        <end position="891"/>
    </location>
</feature>
<dbReference type="Gene3D" id="3.40.50.300">
    <property type="entry name" value="P-loop containing nucleotide triphosphate hydrolases"/>
    <property type="match status" value="1"/>
</dbReference>
<proteinExistence type="predicted"/>
<keyword evidence="1" id="KW-0805">Transcription regulation</keyword>
<dbReference type="SUPFAM" id="SSF46894">
    <property type="entry name" value="C-terminal effector domain of the bipartite response regulators"/>
    <property type="match status" value="1"/>
</dbReference>
<dbReference type="PROSITE" id="PS50043">
    <property type="entry name" value="HTH_LUXR_2"/>
    <property type="match status" value="1"/>
</dbReference>
<reference evidence="6 7" key="1">
    <citation type="journal article" date="2019" name="Int. J. Syst. Evol. Microbiol.">
        <title>The Global Catalogue of Microorganisms (GCM) 10K type strain sequencing project: providing services to taxonomists for standard genome sequencing and annotation.</title>
        <authorList>
            <consortium name="The Broad Institute Genomics Platform"/>
            <consortium name="The Broad Institute Genome Sequencing Center for Infectious Disease"/>
            <person name="Wu L."/>
            <person name="Ma J."/>
        </authorList>
    </citation>
    <scope>NUCLEOTIDE SEQUENCE [LARGE SCALE GENOMIC DNA]</scope>
    <source>
        <strain evidence="6 7">JCM 14736</strain>
    </source>
</reference>
<evidence type="ECO:0000256" key="4">
    <source>
        <dbReference type="SAM" id="MobiDB-lite"/>
    </source>
</evidence>
<comment type="caution">
    <text evidence="6">The sequence shown here is derived from an EMBL/GenBank/DDBJ whole genome shotgun (WGS) entry which is preliminary data.</text>
</comment>
<dbReference type="Proteomes" id="UP001500851">
    <property type="component" value="Unassembled WGS sequence"/>
</dbReference>